<evidence type="ECO:0000256" key="5">
    <source>
        <dbReference type="ARBA" id="ARBA00022989"/>
    </source>
</evidence>
<dbReference type="PANTHER" id="PTHR47371">
    <property type="entry name" value="LIPOTEICHOIC ACID SYNTHASE"/>
    <property type="match status" value="1"/>
</dbReference>
<feature type="transmembrane region" description="Helical" evidence="7">
    <location>
        <begin position="12"/>
        <end position="32"/>
    </location>
</feature>
<evidence type="ECO:0000256" key="3">
    <source>
        <dbReference type="ARBA" id="ARBA00022475"/>
    </source>
</evidence>
<feature type="transmembrane region" description="Helical" evidence="7">
    <location>
        <begin position="127"/>
        <end position="147"/>
    </location>
</feature>
<dbReference type="Gene3D" id="3.40.720.10">
    <property type="entry name" value="Alkaline Phosphatase, subunit A"/>
    <property type="match status" value="1"/>
</dbReference>
<gene>
    <name evidence="9" type="ORF">CBF35_05445</name>
</gene>
<dbReference type="EMBL" id="NGJU01000006">
    <property type="protein sequence ID" value="RST96678.1"/>
    <property type="molecule type" value="Genomic_DNA"/>
</dbReference>
<organism evidence="9 10">
    <name type="scientific">Vagococcus salmoninarum</name>
    <dbReference type="NCBI Taxonomy" id="2739"/>
    <lineage>
        <taxon>Bacteria</taxon>
        <taxon>Bacillati</taxon>
        <taxon>Bacillota</taxon>
        <taxon>Bacilli</taxon>
        <taxon>Lactobacillales</taxon>
        <taxon>Enterococcaceae</taxon>
        <taxon>Vagococcus</taxon>
    </lineage>
</organism>
<dbReference type="RefSeq" id="WP_126778955.1">
    <property type="nucleotide sequence ID" value="NZ_NGJU01000006.1"/>
</dbReference>
<accession>A0A429ZSR1</accession>
<dbReference type="GeneID" id="98567807"/>
<dbReference type="PANTHER" id="PTHR47371:SF3">
    <property type="entry name" value="PHOSPHOGLYCEROL TRANSFERASE I"/>
    <property type="match status" value="1"/>
</dbReference>
<comment type="subcellular location">
    <subcellularLocation>
        <location evidence="1">Cell membrane</location>
        <topology evidence="1">Multi-pass membrane protein</topology>
    </subcellularLocation>
</comment>
<dbReference type="InterPro" id="IPR017850">
    <property type="entry name" value="Alkaline_phosphatase_core_sf"/>
</dbReference>
<feature type="transmembrane region" description="Helical" evidence="7">
    <location>
        <begin position="159"/>
        <end position="176"/>
    </location>
</feature>
<dbReference type="SUPFAM" id="SSF53649">
    <property type="entry name" value="Alkaline phosphatase-like"/>
    <property type="match status" value="1"/>
</dbReference>
<evidence type="ECO:0000313" key="10">
    <source>
        <dbReference type="Proteomes" id="UP000287239"/>
    </source>
</evidence>
<evidence type="ECO:0000256" key="2">
    <source>
        <dbReference type="ARBA" id="ARBA00004936"/>
    </source>
</evidence>
<sequence>MKELIKKHQTRIKLTLKVICSVLIVIAGNYFLQLSQNDLSWELATKFAFSWHTEKFFLGCLVLLVFLGFLIALIGSWLVGNIMFVVTLGIVGFANYQKMSYRLEPIYPDDLKMITELSLLKEMAGTGPFILCLVVIGISLGAVFYAIYRSLFKSKKQQIIRLSSLALSLFLLLYISNFNQPNNLLRKGYNKTALWIPYSQKMNYYNTGFMGGFLYNLKVEAMAKPANYSKEKIAEIVASYPSREGKGPVDSEQPNIVYIMSESFSDPLRLTGLQTSANPLKEYKKIANDTYSGQMLSQNYGGGTANIEFEALTGFSMEPFNGQLTTPYTMLVPTLTEVPSLVSLLKEDNYQATAIHPYNTSMYKRKDVYDVLGFDQFIDETTLNYQEKIENNPYISDESALQEVSDILEKGTEPQFVHLVTMQTHMPYSDKYQPSGHRVEGVANSQSIDSYMTDIEYASEALANFIERLANTPRRTLVVFWGDHLPSIYSDEYQAQNSQVDLHLTEFLFYDSAQKLTYDQETETVISPFYFGPKLFELANLRQTGFYQLLNQLETNLPAFEKNFYLKDGQWHEKNPLAGDEKQIYDDYSLIQYDIVAGKQYSLDLDFFK</sequence>
<proteinExistence type="predicted"/>
<dbReference type="GO" id="GO:0005886">
    <property type="term" value="C:plasma membrane"/>
    <property type="evidence" value="ECO:0007669"/>
    <property type="project" value="UniProtKB-SubCell"/>
</dbReference>
<dbReference type="Proteomes" id="UP000287239">
    <property type="component" value="Unassembled WGS sequence"/>
</dbReference>
<comment type="caution">
    <text evidence="9">The sequence shown here is derived from an EMBL/GenBank/DDBJ whole genome shotgun (WGS) entry which is preliminary data.</text>
</comment>
<name>A0A429ZSR1_9ENTE</name>
<evidence type="ECO:0000256" key="4">
    <source>
        <dbReference type="ARBA" id="ARBA00022692"/>
    </source>
</evidence>
<feature type="transmembrane region" description="Helical" evidence="7">
    <location>
        <begin position="56"/>
        <end position="73"/>
    </location>
</feature>
<dbReference type="Pfam" id="PF00884">
    <property type="entry name" value="Sulfatase"/>
    <property type="match status" value="1"/>
</dbReference>
<dbReference type="AlphaFoldDB" id="A0A429ZSR1"/>
<feature type="transmembrane region" description="Helical" evidence="7">
    <location>
        <begin position="78"/>
        <end position="96"/>
    </location>
</feature>
<evidence type="ECO:0000256" key="7">
    <source>
        <dbReference type="SAM" id="Phobius"/>
    </source>
</evidence>
<dbReference type="OrthoDB" id="243547at2"/>
<evidence type="ECO:0000256" key="1">
    <source>
        <dbReference type="ARBA" id="ARBA00004651"/>
    </source>
</evidence>
<keyword evidence="4 7" id="KW-0812">Transmembrane</keyword>
<feature type="domain" description="Sulfatase N-terminal" evidence="8">
    <location>
        <begin position="254"/>
        <end position="540"/>
    </location>
</feature>
<dbReference type="CDD" id="cd16015">
    <property type="entry name" value="LTA_synthase"/>
    <property type="match status" value="1"/>
</dbReference>
<protein>
    <recommendedName>
        <fullName evidence="8">Sulfatase N-terminal domain-containing protein</fullName>
    </recommendedName>
</protein>
<keyword evidence="10" id="KW-1185">Reference proteome</keyword>
<evidence type="ECO:0000259" key="8">
    <source>
        <dbReference type="Pfam" id="PF00884"/>
    </source>
</evidence>
<dbReference type="InterPro" id="IPR050448">
    <property type="entry name" value="OpgB/LTA_synthase_biosynth"/>
</dbReference>
<keyword evidence="5 7" id="KW-1133">Transmembrane helix</keyword>
<evidence type="ECO:0000256" key="6">
    <source>
        <dbReference type="ARBA" id="ARBA00023136"/>
    </source>
</evidence>
<dbReference type="InterPro" id="IPR000917">
    <property type="entry name" value="Sulfatase_N"/>
</dbReference>
<comment type="pathway">
    <text evidence="2">Cell wall biogenesis; lipoteichoic acid biosynthesis.</text>
</comment>
<reference evidence="9 10" key="1">
    <citation type="submission" date="2017-05" db="EMBL/GenBank/DDBJ databases">
        <title>Vagococcus spp. assemblies.</title>
        <authorList>
            <person name="Gulvik C.A."/>
        </authorList>
    </citation>
    <scope>NUCLEOTIDE SEQUENCE [LARGE SCALE GENOMIC DNA]</scope>
    <source>
        <strain evidence="9 10">NCFB 2777</strain>
    </source>
</reference>
<keyword evidence="3" id="KW-1003">Cell membrane</keyword>
<keyword evidence="6 7" id="KW-0472">Membrane</keyword>
<evidence type="ECO:0000313" key="9">
    <source>
        <dbReference type="EMBL" id="RST96678.1"/>
    </source>
</evidence>